<name>A0A6A7BXM7_9PEZI</name>
<dbReference type="InterPro" id="IPR058934">
    <property type="entry name" value="YMC020W-like"/>
</dbReference>
<evidence type="ECO:0000259" key="2">
    <source>
        <dbReference type="Pfam" id="PF26147"/>
    </source>
</evidence>
<feature type="region of interest" description="Disordered" evidence="1">
    <location>
        <begin position="149"/>
        <end position="211"/>
    </location>
</feature>
<evidence type="ECO:0000256" key="1">
    <source>
        <dbReference type="SAM" id="MobiDB-lite"/>
    </source>
</evidence>
<feature type="region of interest" description="Disordered" evidence="1">
    <location>
        <begin position="1"/>
        <end position="44"/>
    </location>
</feature>
<dbReference type="Proteomes" id="UP000799421">
    <property type="component" value="Unassembled WGS sequence"/>
</dbReference>
<evidence type="ECO:0000313" key="3">
    <source>
        <dbReference type="EMBL" id="KAF2859971.1"/>
    </source>
</evidence>
<dbReference type="Pfam" id="PF26147">
    <property type="entry name" value="AB_HYDROLASE_YMC0-YMC35"/>
    <property type="match status" value="1"/>
</dbReference>
<feature type="compositionally biased region" description="Polar residues" evidence="1">
    <location>
        <begin position="185"/>
        <end position="197"/>
    </location>
</feature>
<feature type="region of interest" description="Disordered" evidence="1">
    <location>
        <begin position="59"/>
        <end position="132"/>
    </location>
</feature>
<reference evidence="3" key="1">
    <citation type="journal article" date="2020" name="Stud. Mycol.">
        <title>101 Dothideomycetes genomes: a test case for predicting lifestyles and emergence of pathogens.</title>
        <authorList>
            <person name="Haridas S."/>
            <person name="Albert R."/>
            <person name="Binder M."/>
            <person name="Bloem J."/>
            <person name="Labutti K."/>
            <person name="Salamov A."/>
            <person name="Andreopoulos B."/>
            <person name="Baker S."/>
            <person name="Barry K."/>
            <person name="Bills G."/>
            <person name="Bluhm B."/>
            <person name="Cannon C."/>
            <person name="Castanera R."/>
            <person name="Culley D."/>
            <person name="Daum C."/>
            <person name="Ezra D."/>
            <person name="Gonzalez J."/>
            <person name="Henrissat B."/>
            <person name="Kuo A."/>
            <person name="Liang C."/>
            <person name="Lipzen A."/>
            <person name="Lutzoni F."/>
            <person name="Magnuson J."/>
            <person name="Mondo S."/>
            <person name="Nolan M."/>
            <person name="Ohm R."/>
            <person name="Pangilinan J."/>
            <person name="Park H.-J."/>
            <person name="Ramirez L."/>
            <person name="Alfaro M."/>
            <person name="Sun H."/>
            <person name="Tritt A."/>
            <person name="Yoshinaga Y."/>
            <person name="Zwiers L.-H."/>
            <person name="Turgeon B."/>
            <person name="Goodwin S."/>
            <person name="Spatafora J."/>
            <person name="Crous P."/>
            <person name="Grigoriev I."/>
        </authorList>
    </citation>
    <scope>NUCLEOTIDE SEQUENCE</scope>
    <source>
        <strain evidence="3">CBS 480.64</strain>
    </source>
</reference>
<feature type="compositionally biased region" description="Basic and acidic residues" evidence="1">
    <location>
        <begin position="119"/>
        <end position="132"/>
    </location>
</feature>
<dbReference type="AlphaFoldDB" id="A0A6A7BXM7"/>
<dbReference type="OrthoDB" id="5598028at2759"/>
<gene>
    <name evidence="3" type="ORF">K470DRAFT_258315</name>
</gene>
<feature type="compositionally biased region" description="Basic and acidic residues" evidence="1">
    <location>
        <begin position="160"/>
        <end position="173"/>
    </location>
</feature>
<dbReference type="EMBL" id="MU005986">
    <property type="protein sequence ID" value="KAF2859971.1"/>
    <property type="molecule type" value="Genomic_DNA"/>
</dbReference>
<dbReference type="PANTHER" id="PTHR47349">
    <property type="entry name" value="CHROMOSOME 8, WHOLE GENOME SHOTGUN SEQUENCE"/>
    <property type="match status" value="1"/>
</dbReference>
<sequence length="814" mass="89210">MASGRQKGSKTAADENKDNKPDPSTTDADKKPPRARSWYNGGSWRTKAGAITQIANESVSVTGGATSEASETAQRPNQSVSKGLRGSRKSGPLVAEETRVHAIIAKTGGEQPLGFGPEAFRRASLDPKDSSAIKDNTYKLAQQAGTWFGWWSRPDGYGSDEDKSDSKRRKVEDESAANGVKETAPDSSASPTVQGSESMAERQDNQRPDLYQSFRSSRMWFSRWSKEQNEHAVAEAQMDLQPEAPEAEFLDSAADVAGKAKSDSKPRKSTGWAFWAGNRKSRANSTDGPHKEVGELAVADTPSQSHPEAAQFEEHQTQPTDEKAEAEDEVQDTNIHTDTSDTSTKLRRRNHILPSLRDTYPLQVQPGYLERLSTSLAQKLRLQDSEPPPSHPYIVSSPLLVKKAVAIGVHGYVPAPLIQRVLGPPTGTSIRFANHAADAIQSWCQEHQPTISDVEIEKVALEGEGVIADRVATLWKLLLNWLDHLRQANFILVACHSQGVPVAFMLVAKLIRMNAISPRTRIGICAMAGINLGPFPEYRSRWFGGSALELFDFGNASSVVSREYAQAVDTCLRHGVRAMFVGSLDDQLVSLESSLFAPLHHPYAARAVFVDRRLRGPDFLAHLVAFALKLRNRGISDHGLLREVSAPLAGSLMGGEGHSRLYDDPNVYKHAIEFALETSDVNNTVTTAVQPSAADRLLATDAERSRRVAAQRRAGLSGLPTNMATANRIRRGSASAAAQVPGIASVMIPTDRGASNPFYLPWAVRGMLEEDIVKREPKMQEEVAQLVNEFEEWRPTSKALKDIRWRLEGVRSML</sequence>
<dbReference type="PANTHER" id="PTHR47349:SF1">
    <property type="entry name" value="AER328WP"/>
    <property type="match status" value="1"/>
</dbReference>
<dbReference type="InterPro" id="IPR058933">
    <property type="entry name" value="YMC020W-like_ab_hydrolase"/>
</dbReference>
<feature type="compositionally biased region" description="Polar residues" evidence="1">
    <location>
        <begin position="59"/>
        <end position="81"/>
    </location>
</feature>
<organism evidence="3 4">
    <name type="scientific">Piedraia hortae CBS 480.64</name>
    <dbReference type="NCBI Taxonomy" id="1314780"/>
    <lineage>
        <taxon>Eukaryota</taxon>
        <taxon>Fungi</taxon>
        <taxon>Dikarya</taxon>
        <taxon>Ascomycota</taxon>
        <taxon>Pezizomycotina</taxon>
        <taxon>Dothideomycetes</taxon>
        <taxon>Dothideomycetidae</taxon>
        <taxon>Capnodiales</taxon>
        <taxon>Piedraiaceae</taxon>
        <taxon>Piedraia</taxon>
    </lineage>
</organism>
<keyword evidence="4" id="KW-1185">Reference proteome</keyword>
<feature type="compositionally biased region" description="Basic and acidic residues" evidence="1">
    <location>
        <begin position="312"/>
        <end position="323"/>
    </location>
</feature>
<proteinExistence type="predicted"/>
<feature type="region of interest" description="Disordered" evidence="1">
    <location>
        <begin position="242"/>
        <end position="344"/>
    </location>
</feature>
<protein>
    <recommendedName>
        <fullName evidence="2">YMC020W-like alpha/beta hydrolase domain-containing protein</fullName>
    </recommendedName>
</protein>
<accession>A0A6A7BXM7</accession>
<evidence type="ECO:0000313" key="4">
    <source>
        <dbReference type="Proteomes" id="UP000799421"/>
    </source>
</evidence>
<feature type="compositionally biased region" description="Polar residues" evidence="1">
    <location>
        <begin position="332"/>
        <end position="343"/>
    </location>
</feature>
<feature type="domain" description="YMC020W-like alpha/beta hydrolase" evidence="2">
    <location>
        <begin position="353"/>
        <end position="687"/>
    </location>
</feature>
<feature type="compositionally biased region" description="Basic and acidic residues" evidence="1">
    <location>
        <begin position="12"/>
        <end position="32"/>
    </location>
</feature>